<reference evidence="2" key="1">
    <citation type="submission" date="2021-01" db="EMBL/GenBank/DDBJ databases">
        <authorList>
            <person name="Corre E."/>
            <person name="Pelletier E."/>
            <person name="Niang G."/>
            <person name="Scheremetjew M."/>
            <person name="Finn R."/>
            <person name="Kale V."/>
            <person name="Holt S."/>
            <person name="Cochrane G."/>
            <person name="Meng A."/>
            <person name="Brown T."/>
            <person name="Cohen L."/>
        </authorList>
    </citation>
    <scope>NUCLEOTIDE SEQUENCE</scope>
    <source>
        <strain evidence="2">CCMP1594</strain>
    </source>
</reference>
<keyword evidence="1" id="KW-1133">Transmembrane helix</keyword>
<accession>A0A7S4FP47</accession>
<evidence type="ECO:0000313" key="2">
    <source>
        <dbReference type="EMBL" id="CAE0804812.1"/>
    </source>
</evidence>
<organism evidence="2">
    <name type="scientific">Eutreptiella gymnastica</name>
    <dbReference type="NCBI Taxonomy" id="73025"/>
    <lineage>
        <taxon>Eukaryota</taxon>
        <taxon>Discoba</taxon>
        <taxon>Euglenozoa</taxon>
        <taxon>Euglenida</taxon>
        <taxon>Spirocuta</taxon>
        <taxon>Euglenophyceae</taxon>
        <taxon>Eutreptiales</taxon>
        <taxon>Eutreptiaceae</taxon>
        <taxon>Eutreptiella</taxon>
    </lineage>
</organism>
<feature type="transmembrane region" description="Helical" evidence="1">
    <location>
        <begin position="6"/>
        <end position="29"/>
    </location>
</feature>
<keyword evidence="1" id="KW-0812">Transmembrane</keyword>
<name>A0A7S4FP47_9EUGL</name>
<dbReference type="AlphaFoldDB" id="A0A7S4FP47"/>
<sequence>MVAVSIILLDQGLSCCAYACLAGLHFLVYESWCGSLLFLVLFFWHIFSAAFVFHAPFEVFQCWVFHDIAYFVVREHDKIDLVMSMMIGMQVWVTSVYLGPYTQYSGVDGLLQLSYSLLH</sequence>
<keyword evidence="1" id="KW-0472">Membrane</keyword>
<proteinExistence type="predicted"/>
<feature type="transmembrane region" description="Helical" evidence="1">
    <location>
        <begin position="36"/>
        <end position="57"/>
    </location>
</feature>
<dbReference type="EMBL" id="HBJA01045738">
    <property type="protein sequence ID" value="CAE0804812.1"/>
    <property type="molecule type" value="Transcribed_RNA"/>
</dbReference>
<protein>
    <submittedName>
        <fullName evidence="2">Uncharacterized protein</fullName>
    </submittedName>
</protein>
<evidence type="ECO:0000256" key="1">
    <source>
        <dbReference type="SAM" id="Phobius"/>
    </source>
</evidence>
<gene>
    <name evidence="2" type="ORF">EGYM00163_LOCUS15936</name>
</gene>